<sequence length="134" mass="15642">MYSTFFPNLQNYRICSDQTINYNCIAWAAGDTEKWWWPDIQNLKYWPPDIPRNETIDAFIKAFEKLGYSVCDNSDFENGFEKIAIYANSQRKPKHAAKQIPNGLWTSKLGKDHDIEHRLNELEGDTYGEVSVIM</sequence>
<feature type="non-terminal residue" evidence="2">
    <location>
        <position position="134"/>
    </location>
</feature>
<accession>A0A0F9G095</accession>
<gene>
    <name evidence="2" type="ORF">LCGC14_2241840</name>
</gene>
<dbReference type="Pfam" id="PF24738">
    <property type="entry name" value="DUF7689"/>
    <property type="match status" value="1"/>
</dbReference>
<protein>
    <recommendedName>
        <fullName evidence="1">DUF7689 domain-containing protein</fullName>
    </recommendedName>
</protein>
<evidence type="ECO:0000313" key="2">
    <source>
        <dbReference type="EMBL" id="KKL56797.1"/>
    </source>
</evidence>
<proteinExistence type="predicted"/>
<feature type="domain" description="DUF7689" evidence="1">
    <location>
        <begin position="14"/>
        <end position="134"/>
    </location>
</feature>
<comment type="caution">
    <text evidence="2">The sequence shown here is derived from an EMBL/GenBank/DDBJ whole genome shotgun (WGS) entry which is preliminary data.</text>
</comment>
<reference evidence="2" key="1">
    <citation type="journal article" date="2015" name="Nature">
        <title>Complex archaea that bridge the gap between prokaryotes and eukaryotes.</title>
        <authorList>
            <person name="Spang A."/>
            <person name="Saw J.H."/>
            <person name="Jorgensen S.L."/>
            <person name="Zaremba-Niedzwiedzka K."/>
            <person name="Martijn J."/>
            <person name="Lind A.E."/>
            <person name="van Eijk R."/>
            <person name="Schleper C."/>
            <person name="Guy L."/>
            <person name="Ettema T.J."/>
        </authorList>
    </citation>
    <scope>NUCLEOTIDE SEQUENCE</scope>
</reference>
<dbReference type="EMBL" id="LAZR01030374">
    <property type="protein sequence ID" value="KKL56797.1"/>
    <property type="molecule type" value="Genomic_DNA"/>
</dbReference>
<dbReference type="AlphaFoldDB" id="A0A0F9G095"/>
<organism evidence="2">
    <name type="scientific">marine sediment metagenome</name>
    <dbReference type="NCBI Taxonomy" id="412755"/>
    <lineage>
        <taxon>unclassified sequences</taxon>
        <taxon>metagenomes</taxon>
        <taxon>ecological metagenomes</taxon>
    </lineage>
</organism>
<dbReference type="InterPro" id="IPR056106">
    <property type="entry name" value="DUF7689"/>
</dbReference>
<name>A0A0F9G095_9ZZZZ</name>
<evidence type="ECO:0000259" key="1">
    <source>
        <dbReference type="Pfam" id="PF24738"/>
    </source>
</evidence>